<name>A0A8J2Z440_9GAMM</name>
<dbReference type="PANTHER" id="PTHR43300:SF7">
    <property type="entry name" value="UDP-N-ACETYLBACILLOSAMINE N-ACETYLTRANSFERASE"/>
    <property type="match status" value="1"/>
</dbReference>
<evidence type="ECO:0000313" key="5">
    <source>
        <dbReference type="EMBL" id="GGF94452.1"/>
    </source>
</evidence>
<feature type="binding site" evidence="3">
    <location>
        <position position="70"/>
    </location>
    <ligand>
        <name>substrate</name>
    </ligand>
</feature>
<feature type="site" description="Increases basicity of active site His" evidence="2">
    <location>
        <position position="141"/>
    </location>
</feature>
<feature type="active site" description="Proton acceptor" evidence="2">
    <location>
        <position position="140"/>
    </location>
</feature>
<protein>
    <submittedName>
        <fullName evidence="5">Acetyltransferase</fullName>
    </submittedName>
</protein>
<evidence type="ECO:0000256" key="1">
    <source>
        <dbReference type="ARBA" id="ARBA00007274"/>
    </source>
</evidence>
<dbReference type="AlphaFoldDB" id="A0A8J2Z440"/>
<dbReference type="Gene3D" id="2.160.10.10">
    <property type="entry name" value="Hexapeptide repeat proteins"/>
    <property type="match status" value="1"/>
</dbReference>
<feature type="domain" description="PglD N-terminal" evidence="4">
    <location>
        <begin position="4"/>
        <end position="82"/>
    </location>
</feature>
<gene>
    <name evidence="5" type="ORF">GCM10010995_09620</name>
</gene>
<evidence type="ECO:0000256" key="3">
    <source>
        <dbReference type="PIRSR" id="PIRSR620019-2"/>
    </source>
</evidence>
<reference evidence="5" key="2">
    <citation type="submission" date="2020-09" db="EMBL/GenBank/DDBJ databases">
        <authorList>
            <person name="Sun Q."/>
            <person name="Zhou Y."/>
        </authorList>
    </citation>
    <scope>NUCLEOTIDE SEQUENCE</scope>
    <source>
        <strain evidence="5">CGMCC 1.15758</strain>
    </source>
</reference>
<dbReference type="InterPro" id="IPR011004">
    <property type="entry name" value="Trimer_LpxA-like_sf"/>
</dbReference>
<feature type="binding site" evidence="3">
    <location>
        <position position="149"/>
    </location>
    <ligand>
        <name>acetyl-CoA</name>
        <dbReference type="ChEBI" id="CHEBI:57288"/>
    </ligand>
</feature>
<dbReference type="PANTHER" id="PTHR43300">
    <property type="entry name" value="ACETYLTRANSFERASE"/>
    <property type="match status" value="1"/>
</dbReference>
<evidence type="ECO:0000256" key="2">
    <source>
        <dbReference type="PIRSR" id="PIRSR620019-1"/>
    </source>
</evidence>
<dbReference type="Gene3D" id="3.40.50.20">
    <property type="match status" value="1"/>
</dbReference>
<dbReference type="CDD" id="cd03360">
    <property type="entry name" value="LbH_AT_putative"/>
    <property type="match status" value="1"/>
</dbReference>
<comment type="caution">
    <text evidence="5">The sequence shown here is derived from an EMBL/GenBank/DDBJ whole genome shotgun (WGS) entry which is preliminary data.</text>
</comment>
<organism evidence="5 6">
    <name type="scientific">Cysteiniphilum litorale</name>
    <dbReference type="NCBI Taxonomy" id="2056700"/>
    <lineage>
        <taxon>Bacteria</taxon>
        <taxon>Pseudomonadati</taxon>
        <taxon>Pseudomonadota</taxon>
        <taxon>Gammaproteobacteria</taxon>
        <taxon>Thiotrichales</taxon>
        <taxon>Fastidiosibacteraceae</taxon>
        <taxon>Cysteiniphilum</taxon>
    </lineage>
</organism>
<evidence type="ECO:0000313" key="6">
    <source>
        <dbReference type="Proteomes" id="UP000636949"/>
    </source>
</evidence>
<evidence type="ECO:0000259" key="4">
    <source>
        <dbReference type="Pfam" id="PF17836"/>
    </source>
</evidence>
<keyword evidence="6" id="KW-1185">Reference proteome</keyword>
<dbReference type="Pfam" id="PF17836">
    <property type="entry name" value="PglD_N"/>
    <property type="match status" value="1"/>
</dbReference>
<dbReference type="OrthoDB" id="9794407at2"/>
<dbReference type="InterPro" id="IPR020019">
    <property type="entry name" value="AcTrfase_PglD-like"/>
</dbReference>
<dbReference type="NCBIfam" id="TIGR03570">
    <property type="entry name" value="NeuD_NnaD"/>
    <property type="match status" value="1"/>
</dbReference>
<dbReference type="InterPro" id="IPR041561">
    <property type="entry name" value="PglD_N"/>
</dbReference>
<reference evidence="5" key="1">
    <citation type="journal article" date="2014" name="Int. J. Syst. Evol. Microbiol.">
        <title>Complete genome sequence of Corynebacterium casei LMG S-19264T (=DSM 44701T), isolated from a smear-ripened cheese.</title>
        <authorList>
            <consortium name="US DOE Joint Genome Institute (JGI-PGF)"/>
            <person name="Walter F."/>
            <person name="Albersmeier A."/>
            <person name="Kalinowski J."/>
            <person name="Ruckert C."/>
        </authorList>
    </citation>
    <scope>NUCLEOTIDE SEQUENCE</scope>
    <source>
        <strain evidence="5">CGMCC 1.15758</strain>
    </source>
</reference>
<dbReference type="InterPro" id="IPR050179">
    <property type="entry name" value="Trans_hexapeptide_repeat"/>
</dbReference>
<sequence length="194" mass="20844">MKEKILLIGGGGHCRSCIDVIEQSNQFEIVGIVDSFISVGAKICGYSVLGSDEDLSKLHAFAKYALITVGQLKDNEIRRGLHSTLRALNYILPTIVSPFAYVARDVEIGSGTIVMHHAIINTNAKVGENCIVNTKSLIEHDAVILDHCHISTGAIVNGHAKVNSDSFVGSNAVVVHNASVPEKTFIKANHLFKG</sequence>
<comment type="similarity">
    <text evidence="1">Belongs to the transferase hexapeptide repeat family.</text>
</comment>
<proteinExistence type="inferred from homology"/>
<dbReference type="Proteomes" id="UP000636949">
    <property type="component" value="Unassembled WGS sequence"/>
</dbReference>
<dbReference type="EMBL" id="BMJS01000007">
    <property type="protein sequence ID" value="GGF94452.1"/>
    <property type="molecule type" value="Genomic_DNA"/>
</dbReference>
<dbReference type="RefSeq" id="WP_117001884.1">
    <property type="nucleotide sequence ID" value="NZ_BMJS01000007.1"/>
</dbReference>
<dbReference type="SUPFAM" id="SSF51161">
    <property type="entry name" value="Trimeric LpxA-like enzymes"/>
    <property type="match status" value="1"/>
</dbReference>
<accession>A0A8J2Z440</accession>